<name>A0A438K5P2_VITVI</name>
<comment type="caution">
    <text evidence="1">The sequence shown here is derived from an EMBL/GenBank/DDBJ whole genome shotgun (WGS) entry which is preliminary data.</text>
</comment>
<evidence type="ECO:0008006" key="3">
    <source>
        <dbReference type="Google" id="ProtNLM"/>
    </source>
</evidence>
<dbReference type="Proteomes" id="UP000288805">
    <property type="component" value="Unassembled WGS sequence"/>
</dbReference>
<gene>
    <name evidence="1" type="ORF">CK203_006235</name>
</gene>
<sequence>MEQTTLALKSVAQKLALTFKPIRLAIKGQVMVDFIAEIPQKSSQLVRPSEEGWWILHVDGASRVSGSGVGLLLQSPTKEQLE</sequence>
<protein>
    <recommendedName>
        <fullName evidence="3">Reverse transcriptase/retrotransposon-derived protein RNase H-like domain-containing protein</fullName>
    </recommendedName>
</protein>
<reference evidence="1 2" key="1">
    <citation type="journal article" date="2018" name="PLoS Genet.">
        <title>Population sequencing reveals clonal diversity and ancestral inbreeding in the grapevine cultivar Chardonnay.</title>
        <authorList>
            <person name="Roach M.J."/>
            <person name="Johnson D.L."/>
            <person name="Bohlmann J."/>
            <person name="van Vuuren H.J."/>
            <person name="Jones S.J."/>
            <person name="Pretorius I.S."/>
            <person name="Schmidt S.A."/>
            <person name="Borneman A.R."/>
        </authorList>
    </citation>
    <scope>NUCLEOTIDE SEQUENCE [LARGE SCALE GENOMIC DNA]</scope>
    <source>
        <strain evidence="2">cv. Chardonnay</strain>
        <tissue evidence="1">Leaf</tissue>
    </source>
</reference>
<dbReference type="AlphaFoldDB" id="A0A438K5P2"/>
<evidence type="ECO:0000313" key="2">
    <source>
        <dbReference type="Proteomes" id="UP000288805"/>
    </source>
</evidence>
<proteinExistence type="predicted"/>
<dbReference type="EMBL" id="QGNW01000015">
    <property type="protein sequence ID" value="RVX16524.1"/>
    <property type="molecule type" value="Genomic_DNA"/>
</dbReference>
<evidence type="ECO:0000313" key="1">
    <source>
        <dbReference type="EMBL" id="RVX16524.1"/>
    </source>
</evidence>
<organism evidence="1 2">
    <name type="scientific">Vitis vinifera</name>
    <name type="common">Grape</name>
    <dbReference type="NCBI Taxonomy" id="29760"/>
    <lineage>
        <taxon>Eukaryota</taxon>
        <taxon>Viridiplantae</taxon>
        <taxon>Streptophyta</taxon>
        <taxon>Embryophyta</taxon>
        <taxon>Tracheophyta</taxon>
        <taxon>Spermatophyta</taxon>
        <taxon>Magnoliopsida</taxon>
        <taxon>eudicotyledons</taxon>
        <taxon>Gunneridae</taxon>
        <taxon>Pentapetalae</taxon>
        <taxon>rosids</taxon>
        <taxon>Vitales</taxon>
        <taxon>Vitaceae</taxon>
        <taxon>Viteae</taxon>
        <taxon>Vitis</taxon>
    </lineage>
</organism>
<accession>A0A438K5P2</accession>